<reference evidence="5" key="1">
    <citation type="submission" date="2024-07" db="EMBL/GenBank/DDBJ databases">
        <title>Complete genome sequences of cellulolytic bacteria, Kitasatospora sp. CMC57 and Streptomyces sp. CMC78, isolated from Japanese agricultural soil.</title>
        <authorList>
            <person name="Hashimoto T."/>
            <person name="Ito M."/>
            <person name="Iwamoto M."/>
            <person name="Fukahori D."/>
            <person name="Shoda T."/>
            <person name="Sakoda M."/>
            <person name="Morohoshi T."/>
            <person name="Mitsuboshi M."/>
            <person name="Nishizawa T."/>
        </authorList>
    </citation>
    <scope>NUCLEOTIDE SEQUENCE</scope>
    <source>
        <strain evidence="5">CMC57</strain>
    </source>
</reference>
<dbReference type="Gene3D" id="3.40.50.2300">
    <property type="match status" value="2"/>
</dbReference>
<dbReference type="SUPFAM" id="SSF53822">
    <property type="entry name" value="Periplasmic binding protein-like I"/>
    <property type="match status" value="1"/>
</dbReference>
<dbReference type="GO" id="GO:0000976">
    <property type="term" value="F:transcription cis-regulatory region binding"/>
    <property type="evidence" value="ECO:0007669"/>
    <property type="project" value="TreeGrafter"/>
</dbReference>
<organism evidence="5">
    <name type="scientific">Kitasatospora sp. CMC57</name>
    <dbReference type="NCBI Taxonomy" id="3231513"/>
    <lineage>
        <taxon>Bacteria</taxon>
        <taxon>Bacillati</taxon>
        <taxon>Actinomycetota</taxon>
        <taxon>Actinomycetes</taxon>
        <taxon>Kitasatosporales</taxon>
        <taxon>Streptomycetaceae</taxon>
        <taxon>Kitasatospora</taxon>
    </lineage>
</organism>
<keyword evidence="3" id="KW-0804">Transcription</keyword>
<dbReference type="SUPFAM" id="SSF47413">
    <property type="entry name" value="lambda repressor-like DNA-binding domains"/>
    <property type="match status" value="1"/>
</dbReference>
<dbReference type="PANTHER" id="PTHR30146">
    <property type="entry name" value="LACI-RELATED TRANSCRIPTIONAL REPRESSOR"/>
    <property type="match status" value="1"/>
</dbReference>
<proteinExistence type="predicted"/>
<evidence type="ECO:0000256" key="3">
    <source>
        <dbReference type="ARBA" id="ARBA00023163"/>
    </source>
</evidence>
<dbReference type="PROSITE" id="PS00356">
    <property type="entry name" value="HTH_LACI_1"/>
    <property type="match status" value="1"/>
</dbReference>
<dbReference type="EMBL" id="AP035881">
    <property type="protein sequence ID" value="BFP43865.1"/>
    <property type="molecule type" value="Genomic_DNA"/>
</dbReference>
<gene>
    <name evidence="5" type="ORF">KCMC57_02330</name>
</gene>
<evidence type="ECO:0000313" key="5">
    <source>
        <dbReference type="EMBL" id="BFP43865.1"/>
    </source>
</evidence>
<dbReference type="PROSITE" id="PS50932">
    <property type="entry name" value="HTH_LACI_2"/>
    <property type="match status" value="1"/>
</dbReference>
<dbReference type="InterPro" id="IPR046335">
    <property type="entry name" value="LacI/GalR-like_sensor"/>
</dbReference>
<keyword evidence="2 5" id="KW-0238">DNA-binding</keyword>
<dbReference type="Pfam" id="PF13377">
    <property type="entry name" value="Peripla_BP_3"/>
    <property type="match status" value="1"/>
</dbReference>
<dbReference type="Pfam" id="PF00356">
    <property type="entry name" value="LacI"/>
    <property type="match status" value="1"/>
</dbReference>
<dbReference type="InterPro" id="IPR010982">
    <property type="entry name" value="Lambda_DNA-bd_dom_sf"/>
</dbReference>
<dbReference type="InterPro" id="IPR028082">
    <property type="entry name" value="Peripla_BP_I"/>
</dbReference>
<protein>
    <submittedName>
        <fullName evidence="5">LacI family DNA-binding transcriptional regulator</fullName>
    </submittedName>
</protein>
<dbReference type="PANTHER" id="PTHR30146:SF109">
    <property type="entry name" value="HTH-TYPE TRANSCRIPTIONAL REGULATOR GALS"/>
    <property type="match status" value="1"/>
</dbReference>
<sequence>MAERGMITLISGSGSGNPGPLVEVRGDLVQCVSVNNKYALRNAIRKPRGPFVGTDSAELRQPVMADVAKLAGVSHQTVSRVLNGAPHVRPDTRDRVLAAIRELDYRPNSAARALVTKRSQTLGVVSFDSTLYGPASMLDGIEQAARSAGYFVSVASLRSLDSRSVQEAVDRLRDQGVEGVVVIAPQISAVSAVARLNSSVPVVAVGSGNQARVPMVSVDNQAGATAATQHLLDLGHETVHHLGGPTGWLESQDRQAGWRQTLEAAGARVPQVYSGDWSARSGYQAGLRLAEDPEVSAVFCANDHMALGLLRAMHEAGRSIPGDISVVGFDDIHEAAYFTPPLTTVRQDFGELGRRALELLVDAVAGAGQAREHALISAELVLRRSSGPAPARA</sequence>
<dbReference type="CDD" id="cd01392">
    <property type="entry name" value="HTH_LacI"/>
    <property type="match status" value="1"/>
</dbReference>
<name>A0AB33JP82_9ACTN</name>
<dbReference type="AlphaFoldDB" id="A0AB33JP82"/>
<dbReference type="SMART" id="SM00354">
    <property type="entry name" value="HTH_LACI"/>
    <property type="match status" value="1"/>
</dbReference>
<evidence type="ECO:0000256" key="2">
    <source>
        <dbReference type="ARBA" id="ARBA00023125"/>
    </source>
</evidence>
<keyword evidence="1" id="KW-0805">Transcription regulation</keyword>
<evidence type="ECO:0000259" key="4">
    <source>
        <dbReference type="PROSITE" id="PS50932"/>
    </source>
</evidence>
<dbReference type="InterPro" id="IPR000843">
    <property type="entry name" value="HTH_LacI"/>
</dbReference>
<dbReference type="GO" id="GO:0003700">
    <property type="term" value="F:DNA-binding transcription factor activity"/>
    <property type="evidence" value="ECO:0007669"/>
    <property type="project" value="TreeGrafter"/>
</dbReference>
<evidence type="ECO:0000256" key="1">
    <source>
        <dbReference type="ARBA" id="ARBA00023015"/>
    </source>
</evidence>
<dbReference type="Gene3D" id="1.10.260.40">
    <property type="entry name" value="lambda repressor-like DNA-binding domains"/>
    <property type="match status" value="1"/>
</dbReference>
<feature type="domain" description="HTH lacI-type" evidence="4">
    <location>
        <begin position="62"/>
        <end position="116"/>
    </location>
</feature>
<accession>A0AB33JP82</accession>
<dbReference type="CDD" id="cd01574">
    <property type="entry name" value="PBP1_LacI"/>
    <property type="match status" value="1"/>
</dbReference>